<organism evidence="1 2">
    <name type="scientific">Pleurodeles waltl</name>
    <name type="common">Iberian ribbed newt</name>
    <dbReference type="NCBI Taxonomy" id="8319"/>
    <lineage>
        <taxon>Eukaryota</taxon>
        <taxon>Metazoa</taxon>
        <taxon>Chordata</taxon>
        <taxon>Craniata</taxon>
        <taxon>Vertebrata</taxon>
        <taxon>Euteleostomi</taxon>
        <taxon>Amphibia</taxon>
        <taxon>Batrachia</taxon>
        <taxon>Caudata</taxon>
        <taxon>Salamandroidea</taxon>
        <taxon>Salamandridae</taxon>
        <taxon>Pleurodelinae</taxon>
        <taxon>Pleurodeles</taxon>
    </lineage>
</organism>
<reference evidence="1" key="1">
    <citation type="journal article" date="2022" name="bioRxiv">
        <title>Sequencing and chromosome-scale assembly of the giantPleurodeles waltlgenome.</title>
        <authorList>
            <person name="Brown T."/>
            <person name="Elewa A."/>
            <person name="Iarovenko S."/>
            <person name="Subramanian E."/>
            <person name="Araus A.J."/>
            <person name="Petzold A."/>
            <person name="Susuki M."/>
            <person name="Suzuki K.-i.T."/>
            <person name="Hayashi T."/>
            <person name="Toyoda A."/>
            <person name="Oliveira C."/>
            <person name="Osipova E."/>
            <person name="Leigh N.D."/>
            <person name="Simon A."/>
            <person name="Yun M.H."/>
        </authorList>
    </citation>
    <scope>NUCLEOTIDE SEQUENCE</scope>
    <source>
        <strain evidence="1">20211129_DDA</strain>
        <tissue evidence="1">Liver</tissue>
    </source>
</reference>
<accession>A0AAV7QDD5</accession>
<proteinExistence type="predicted"/>
<evidence type="ECO:0000313" key="2">
    <source>
        <dbReference type="Proteomes" id="UP001066276"/>
    </source>
</evidence>
<comment type="caution">
    <text evidence="1">The sequence shown here is derived from an EMBL/GenBank/DDBJ whole genome shotgun (WGS) entry which is preliminary data.</text>
</comment>
<dbReference type="AlphaFoldDB" id="A0AAV7QDD5"/>
<dbReference type="EMBL" id="JANPWB010000010">
    <property type="protein sequence ID" value="KAJ1137516.1"/>
    <property type="molecule type" value="Genomic_DNA"/>
</dbReference>
<dbReference type="Proteomes" id="UP001066276">
    <property type="component" value="Chromosome 6"/>
</dbReference>
<gene>
    <name evidence="1" type="ORF">NDU88_003914</name>
</gene>
<keyword evidence="2" id="KW-1185">Reference proteome</keyword>
<evidence type="ECO:0000313" key="1">
    <source>
        <dbReference type="EMBL" id="KAJ1137516.1"/>
    </source>
</evidence>
<name>A0AAV7QDD5_PLEWA</name>
<sequence>MVHVSAGPTGSQALLPRVLCPQEEGGCEGAQVVGPQVLGAVCRYSFVVACTPPGAAQGCSVTLSELMRVTPPMGAAVPNNVAARSGAHSMWAACARGCRRGSCPASGPSKAQAPHGDVLRAVRWLRPPEGPSGGRVRNWGVAGSRALGAAHRWDSSAVRTSPGIVPSRPFFIAAPGQAFTRDRGSVQDRKPQQARYVSGGLQVLSPSAECPLSCQRSSVRSRQQNEEAHLLEFEIKSLLDLVT</sequence>
<protein>
    <submittedName>
        <fullName evidence="1">Uncharacterized protein</fullName>
    </submittedName>
</protein>